<keyword evidence="4" id="KW-1185">Reference proteome</keyword>
<dbReference type="InterPro" id="IPR026992">
    <property type="entry name" value="DIOX_N"/>
</dbReference>
<dbReference type="InterPro" id="IPR044861">
    <property type="entry name" value="IPNS-like_FE2OG_OXY"/>
</dbReference>
<evidence type="ECO:0000256" key="1">
    <source>
        <dbReference type="RuleBase" id="RU003682"/>
    </source>
</evidence>
<keyword evidence="1" id="KW-0479">Metal-binding</keyword>
<dbReference type="InterPro" id="IPR005123">
    <property type="entry name" value="Oxoglu/Fe-dep_dioxygenase_dom"/>
</dbReference>
<feature type="domain" description="Fe2OG dioxygenase" evidence="2">
    <location>
        <begin position="172"/>
        <end position="280"/>
    </location>
</feature>
<reference evidence="3" key="1">
    <citation type="submission" date="2022-11" db="UniProtKB">
        <authorList>
            <consortium name="EnsemblMetazoa"/>
        </authorList>
    </citation>
    <scope>IDENTIFICATION</scope>
</reference>
<dbReference type="InterPro" id="IPR050231">
    <property type="entry name" value="Iron_ascorbate_oxido_reductase"/>
</dbReference>
<dbReference type="GO" id="GO:0046872">
    <property type="term" value="F:metal ion binding"/>
    <property type="evidence" value="ECO:0007669"/>
    <property type="project" value="UniProtKB-KW"/>
</dbReference>
<dbReference type="RefSeq" id="XP_038053831.1">
    <property type="nucleotide sequence ID" value="XM_038197903.1"/>
</dbReference>
<protein>
    <recommendedName>
        <fullName evidence="2">Fe2OG dioxygenase domain-containing protein</fullName>
    </recommendedName>
</protein>
<dbReference type="InterPro" id="IPR027443">
    <property type="entry name" value="IPNS-like_sf"/>
</dbReference>
<dbReference type="Pfam" id="PF14226">
    <property type="entry name" value="DIOX_N"/>
    <property type="match status" value="1"/>
</dbReference>
<evidence type="ECO:0000313" key="3">
    <source>
        <dbReference type="EnsemblMetazoa" id="XP_038053831.1"/>
    </source>
</evidence>
<proteinExistence type="inferred from homology"/>
<dbReference type="FunFam" id="2.60.120.330:FF:000038">
    <property type="entry name" value="Si:dkey-10o6.2"/>
    <property type="match status" value="1"/>
</dbReference>
<comment type="similarity">
    <text evidence="1">Belongs to the iron/ascorbate-dependent oxidoreductase family.</text>
</comment>
<dbReference type="PROSITE" id="PS51471">
    <property type="entry name" value="FE2OG_OXY"/>
    <property type="match status" value="1"/>
</dbReference>
<dbReference type="OrthoDB" id="288590at2759"/>
<dbReference type="SUPFAM" id="SSF51197">
    <property type="entry name" value="Clavaminate synthase-like"/>
    <property type="match status" value="1"/>
</dbReference>
<dbReference type="AlphaFoldDB" id="A0A913ZRX3"/>
<dbReference type="GO" id="GO:0016491">
    <property type="term" value="F:oxidoreductase activity"/>
    <property type="evidence" value="ECO:0007669"/>
    <property type="project" value="UniProtKB-KW"/>
</dbReference>
<keyword evidence="1" id="KW-0408">Iron</keyword>
<evidence type="ECO:0000259" key="2">
    <source>
        <dbReference type="PROSITE" id="PS51471"/>
    </source>
</evidence>
<evidence type="ECO:0000313" key="4">
    <source>
        <dbReference type="Proteomes" id="UP000887568"/>
    </source>
</evidence>
<organism evidence="3 4">
    <name type="scientific">Patiria miniata</name>
    <name type="common">Bat star</name>
    <name type="synonym">Asterina miniata</name>
    <dbReference type="NCBI Taxonomy" id="46514"/>
    <lineage>
        <taxon>Eukaryota</taxon>
        <taxon>Metazoa</taxon>
        <taxon>Echinodermata</taxon>
        <taxon>Eleutherozoa</taxon>
        <taxon>Asterozoa</taxon>
        <taxon>Asteroidea</taxon>
        <taxon>Valvatacea</taxon>
        <taxon>Valvatida</taxon>
        <taxon>Asterinidae</taxon>
        <taxon>Patiria</taxon>
    </lineage>
</organism>
<accession>A0A913ZRX3</accession>
<dbReference type="Proteomes" id="UP000887568">
    <property type="component" value="Unplaced"/>
</dbReference>
<dbReference type="GeneID" id="119726272"/>
<sequence length="317" mass="36079">MGEPSSEIPMVDFSAYRLSLEKPDASQFQKLVDDVHNALTTIGFFFIVNTDFPQEKTEELYQVSKHYFELPLDVKLRHPRTSGAHGYVKVGRECVNPDRPYGDLKENFNFSPQTAGDQWPTEAECPGFKAAMNEFFDLCFPLHNRVLEIMGHGLKLEDPLHFVKSHKKPRTDSSICLRTLFYPSLCDVTVKEQQVRCGEHSDFGGITLLFQQKPGLLVQKIDGSYIKVPMVEGGILINTGSLMQRWTSDLYPATRHCVFMDDTPEELDKSRQSIAFFGYPDNDAIIECVDKSNKYPPISALDYLNFRLGEIYKNAQS</sequence>
<name>A0A913ZRX3_PATMI</name>
<dbReference type="PANTHER" id="PTHR47990">
    <property type="entry name" value="2-OXOGLUTARATE (2OG) AND FE(II)-DEPENDENT OXYGENASE SUPERFAMILY PROTEIN-RELATED"/>
    <property type="match status" value="1"/>
</dbReference>
<dbReference type="EnsemblMetazoa" id="XM_038197903.1">
    <property type="protein sequence ID" value="XP_038053831.1"/>
    <property type="gene ID" value="LOC119726272"/>
</dbReference>
<keyword evidence="1" id="KW-0560">Oxidoreductase</keyword>
<dbReference type="Gene3D" id="2.60.120.330">
    <property type="entry name" value="B-lactam Antibiotic, Isopenicillin N Synthase, Chain"/>
    <property type="match status" value="1"/>
</dbReference>
<dbReference type="Pfam" id="PF03171">
    <property type="entry name" value="2OG-FeII_Oxy"/>
    <property type="match status" value="1"/>
</dbReference>